<proteinExistence type="predicted"/>
<feature type="region of interest" description="Disordered" evidence="1">
    <location>
        <begin position="134"/>
        <end position="184"/>
    </location>
</feature>
<feature type="region of interest" description="Disordered" evidence="1">
    <location>
        <begin position="1"/>
        <end position="35"/>
    </location>
</feature>
<feature type="compositionally biased region" description="Basic residues" evidence="1">
    <location>
        <begin position="9"/>
        <end position="24"/>
    </location>
</feature>
<feature type="compositionally biased region" description="Basic and acidic residues" evidence="1">
    <location>
        <begin position="170"/>
        <end position="179"/>
    </location>
</feature>
<accession>A0A3Q7UAB4</accession>
<gene>
    <name evidence="3" type="primary">LOC112935383</name>
</gene>
<dbReference type="InterPro" id="IPR053309">
    <property type="entry name" value="Balbiani_Body_Formation"/>
</dbReference>
<reference evidence="3" key="2">
    <citation type="submission" date="2025-08" db="UniProtKB">
        <authorList>
            <consortium name="RefSeq"/>
        </authorList>
    </citation>
    <scope>IDENTIFICATION</scope>
    <source>
        <tissue evidence="3">Cell line</tissue>
    </source>
</reference>
<sequence length="371" mass="40200">MRGPSAGGRRLRSRRHVPARRYKGGSRAVGRQPVRVAEPAGGRWVCGDARVGSAEQTGRGAGDAGLGARAPRPGRARGRHRARPGRTRPGEELPGLPRASRCGLCAPAVASGPQPPSCRGGGCSGAETCSRWRGPARGRLGPGPGAVQPVTPRPGERQRRWGPRPQAWGSEREPDDALRRGGTQRWPRLNADTCFSAQRMNSSSENSAHVEGGTARPFFYVHAVGPPPYPSPWYQHLPGNPFCVAGPGFRNGSLYFPYSVVLCEYPGFLILQSPLPAALNRRPLLCNTAQFRQCSGYGQKTNMKETQTEPHQPENMTQKQDTHSEGNRVTSILTSNIDRKTGKTPKATYRVLSSVVQKKEPHPESPSHNIV</sequence>
<evidence type="ECO:0000256" key="1">
    <source>
        <dbReference type="SAM" id="MobiDB-lite"/>
    </source>
</evidence>
<dbReference type="AlphaFoldDB" id="A0A3Q7UAB4"/>
<dbReference type="PANTHER" id="PTHR38654">
    <property type="entry name" value="BUCKY BALL-RELATED"/>
    <property type="match status" value="1"/>
</dbReference>
<feature type="compositionally biased region" description="Basic residues" evidence="1">
    <location>
        <begin position="72"/>
        <end position="86"/>
    </location>
</feature>
<feature type="region of interest" description="Disordered" evidence="1">
    <location>
        <begin position="301"/>
        <end position="371"/>
    </location>
</feature>
<evidence type="ECO:0000313" key="3">
    <source>
        <dbReference type="RefSeq" id="XP_025874876.2"/>
    </source>
</evidence>
<name>A0A3Q7UAB4_VULVU</name>
<dbReference type="RefSeq" id="XP_025874876.2">
    <property type="nucleotide sequence ID" value="XM_026019091.2"/>
</dbReference>
<dbReference type="GeneID" id="112935383"/>
<feature type="compositionally biased region" description="Polar residues" evidence="1">
    <location>
        <begin position="327"/>
        <end position="336"/>
    </location>
</feature>
<feature type="compositionally biased region" description="Basic and acidic residues" evidence="1">
    <location>
        <begin position="302"/>
        <end position="312"/>
    </location>
</feature>
<reference key="1">
    <citation type="submission" date="2019-01" db="UniProtKB">
        <authorList>
            <consortium name="RefSeq"/>
        </authorList>
    </citation>
    <scope>IDENTIFICATION</scope>
</reference>
<dbReference type="Proteomes" id="UP001652641">
    <property type="component" value="Chromosome 7"/>
</dbReference>
<dbReference type="KEGG" id="vvp:112935383"/>
<evidence type="ECO:0000313" key="2">
    <source>
        <dbReference type="Proteomes" id="UP001652641"/>
    </source>
</evidence>
<protein>
    <submittedName>
        <fullName evidence="3">Uncharacterized protein isoform X1</fullName>
    </submittedName>
</protein>
<keyword evidence="2" id="KW-1185">Reference proteome</keyword>
<organism evidence="2 3">
    <name type="scientific">Vulpes vulpes</name>
    <name type="common">Red fox</name>
    <dbReference type="NCBI Taxonomy" id="9627"/>
    <lineage>
        <taxon>Eukaryota</taxon>
        <taxon>Metazoa</taxon>
        <taxon>Chordata</taxon>
        <taxon>Craniata</taxon>
        <taxon>Vertebrata</taxon>
        <taxon>Euteleostomi</taxon>
        <taxon>Mammalia</taxon>
        <taxon>Eutheria</taxon>
        <taxon>Laurasiatheria</taxon>
        <taxon>Carnivora</taxon>
        <taxon>Caniformia</taxon>
        <taxon>Canidae</taxon>
        <taxon>Vulpes</taxon>
    </lineage>
</organism>
<feature type="region of interest" description="Disordered" evidence="1">
    <location>
        <begin position="48"/>
        <end position="98"/>
    </location>
</feature>
<dbReference type="PANTHER" id="PTHR38654:SF1">
    <property type="entry name" value="BUCKY BALL"/>
    <property type="match status" value="1"/>
</dbReference>